<dbReference type="Proteomes" id="UP000193218">
    <property type="component" value="Unassembled WGS sequence"/>
</dbReference>
<dbReference type="InterPro" id="IPR036514">
    <property type="entry name" value="SGNH_hydro_sf"/>
</dbReference>
<reference evidence="3 4" key="1">
    <citation type="submission" date="2017-03" db="EMBL/GenBank/DDBJ databases">
        <title>Widespread Adenine N6-methylation of Active Genes in Fungi.</title>
        <authorList>
            <consortium name="DOE Joint Genome Institute"/>
            <person name="Mondo S.J."/>
            <person name="Dannebaum R.O."/>
            <person name="Kuo R.C."/>
            <person name="Louie K.B."/>
            <person name="Bewick A.J."/>
            <person name="Labutti K."/>
            <person name="Haridas S."/>
            <person name="Kuo A."/>
            <person name="Salamov A."/>
            <person name="Ahrendt S.R."/>
            <person name="Lau R."/>
            <person name="Bowen B.P."/>
            <person name="Lipzen A."/>
            <person name="Sullivan W."/>
            <person name="Andreopoulos W.B."/>
            <person name="Clum A."/>
            <person name="Lindquist E."/>
            <person name="Daum C."/>
            <person name="Northen T.R."/>
            <person name="Ramamoorthy G."/>
            <person name="Schmitz R.J."/>
            <person name="Gryganskyi A."/>
            <person name="Culley D."/>
            <person name="Magnuson J."/>
            <person name="James T.Y."/>
            <person name="O'Malley M.A."/>
            <person name="Stajich J.E."/>
            <person name="Spatafora J.W."/>
            <person name="Visel A."/>
            <person name="Grigoriev I.V."/>
        </authorList>
    </citation>
    <scope>NUCLEOTIDE SEQUENCE [LARGE SCALE GENOMIC DNA]</scope>
    <source>
        <strain evidence="3 4">NRRL Y-17943</strain>
    </source>
</reference>
<proteinExistence type="predicted"/>
<dbReference type="PANTHER" id="PTHR43784">
    <property type="entry name" value="GDSL-LIKE LIPASE/ACYLHYDROLASE, PUTATIVE (AFU_ORTHOLOGUE AFUA_2G00820)-RELATED"/>
    <property type="match status" value="1"/>
</dbReference>
<evidence type="ECO:0000313" key="3">
    <source>
        <dbReference type="EMBL" id="ORX39557.1"/>
    </source>
</evidence>
<comment type="caution">
    <text evidence="3">The sequence shown here is derived from an EMBL/GenBank/DDBJ whole genome shotgun (WGS) entry which is preliminary data.</text>
</comment>
<sequence>MNPLALIQNVLVWILGLHVLSTPVMYSTNPVSKRWVDIWETAYWGHTPHLNFPEHKAFPRNPTPRLFVNTTIRQTFRTSFASELIRVRISNEWSSEELSVSGASVALPAKYHDHFPGSPAINPNSSVRLTFAGSESVDIPKGASILSDPVNLDLEELGDISVSLYFAEGAAGDWAPGHEGAKSMSWMDFGNLLDVPSFDVSSATEFRRWYYVSSIEAYLPNEHRAVVCFGDSITDQGQGELPINEYHGWTDRLAQRLLSSSTESLRTIGMINAGISGDTVYGGGILRFDRDVISRPGVEYVVLLMGINDIQYHANTTEAQDQAYTRIRLAHSQLIDRAHEAGIPIFGATITPFLTPPNYTLPPPLHGARPSDDPVREATRQKINHWIRTEADYDFVFDFDAATRDPQHPQRLQTAFGGLDYLHPSAAGLLAMGNAVDLDAFEKFRRIR</sequence>
<dbReference type="GeneID" id="33560816"/>
<evidence type="ECO:0000259" key="2">
    <source>
        <dbReference type="Pfam" id="PF13472"/>
    </source>
</evidence>
<dbReference type="Gene3D" id="3.40.50.1110">
    <property type="entry name" value="SGNH hydrolase"/>
    <property type="match status" value="1"/>
</dbReference>
<dbReference type="STRING" id="4999.A0A1Y1UPQ5"/>
<feature type="domain" description="SGNH hydrolase-type esterase" evidence="2">
    <location>
        <begin position="228"/>
        <end position="428"/>
    </location>
</feature>
<keyword evidence="4" id="KW-1185">Reference proteome</keyword>
<gene>
    <name evidence="3" type="ORF">BD324DRAFT_678678</name>
</gene>
<dbReference type="InParanoid" id="A0A1Y1UPQ5"/>
<feature type="chain" id="PRO_5013005447" evidence="1">
    <location>
        <begin position="22"/>
        <end position="448"/>
    </location>
</feature>
<organism evidence="3 4">
    <name type="scientific">Kockovaella imperatae</name>
    <dbReference type="NCBI Taxonomy" id="4999"/>
    <lineage>
        <taxon>Eukaryota</taxon>
        <taxon>Fungi</taxon>
        <taxon>Dikarya</taxon>
        <taxon>Basidiomycota</taxon>
        <taxon>Agaricomycotina</taxon>
        <taxon>Tremellomycetes</taxon>
        <taxon>Tremellales</taxon>
        <taxon>Cuniculitremaceae</taxon>
        <taxon>Kockovaella</taxon>
    </lineage>
</organism>
<keyword evidence="1" id="KW-0732">Signal</keyword>
<dbReference type="EMBL" id="NBSH01000002">
    <property type="protein sequence ID" value="ORX39557.1"/>
    <property type="molecule type" value="Genomic_DNA"/>
</dbReference>
<dbReference type="RefSeq" id="XP_021873342.1">
    <property type="nucleotide sequence ID" value="XM_022019007.1"/>
</dbReference>
<accession>A0A1Y1UPQ5</accession>
<dbReference type="InterPro" id="IPR013830">
    <property type="entry name" value="SGNH_hydro"/>
</dbReference>
<name>A0A1Y1UPQ5_9TREE</name>
<keyword evidence="3" id="KW-0378">Hydrolase</keyword>
<evidence type="ECO:0000313" key="4">
    <source>
        <dbReference type="Proteomes" id="UP000193218"/>
    </source>
</evidence>
<dbReference type="Pfam" id="PF13472">
    <property type="entry name" value="Lipase_GDSL_2"/>
    <property type="match status" value="1"/>
</dbReference>
<protein>
    <submittedName>
        <fullName evidence="3">SGNH hydrolase-type esterase domain-containing protein</fullName>
    </submittedName>
</protein>
<dbReference type="OrthoDB" id="10071171at2759"/>
<dbReference type="SUPFAM" id="SSF52266">
    <property type="entry name" value="SGNH hydrolase"/>
    <property type="match status" value="1"/>
</dbReference>
<dbReference type="GO" id="GO:0016787">
    <property type="term" value="F:hydrolase activity"/>
    <property type="evidence" value="ECO:0007669"/>
    <property type="project" value="UniProtKB-KW"/>
</dbReference>
<evidence type="ECO:0000256" key="1">
    <source>
        <dbReference type="SAM" id="SignalP"/>
    </source>
</evidence>
<dbReference type="PANTHER" id="PTHR43784:SF2">
    <property type="entry name" value="GDSL-LIKE LIPASE_ACYLHYDROLASE, PUTATIVE (AFU_ORTHOLOGUE AFUA_2G00820)-RELATED"/>
    <property type="match status" value="1"/>
</dbReference>
<dbReference type="InterPro" id="IPR053140">
    <property type="entry name" value="GDSL_Rv0518-like"/>
</dbReference>
<dbReference type="AlphaFoldDB" id="A0A1Y1UPQ5"/>
<feature type="signal peptide" evidence="1">
    <location>
        <begin position="1"/>
        <end position="21"/>
    </location>
</feature>